<feature type="compositionally biased region" description="Pro residues" evidence="1">
    <location>
        <begin position="23"/>
        <end position="47"/>
    </location>
</feature>
<evidence type="ECO:0000313" key="4">
    <source>
        <dbReference type="Proteomes" id="UP000825729"/>
    </source>
</evidence>
<name>A0AAV7FB58_ARIFI</name>
<dbReference type="PANTHER" id="PTHR34272">
    <property type="entry name" value="EXPRESSED PROTEIN"/>
    <property type="match status" value="1"/>
</dbReference>
<evidence type="ECO:0000256" key="1">
    <source>
        <dbReference type="SAM" id="MobiDB-lite"/>
    </source>
</evidence>
<feature type="region of interest" description="Disordered" evidence="1">
    <location>
        <begin position="1"/>
        <end position="72"/>
    </location>
</feature>
<comment type="caution">
    <text evidence="3">The sequence shown here is derived from an EMBL/GenBank/DDBJ whole genome shotgun (WGS) entry which is preliminary data.</text>
</comment>
<accession>A0AAV7FB58</accession>
<sequence length="253" mass="27849">MTSTSDKRLFVLADDGPRTPASLPSPDPAAATPPPPQALPSPFPYPAQSPRLSQSPAGDRRNVAPNLIPSSTVIGSAGTAREDILGSGDVVPAPFPWARNRRAHVLSLAELSLSGVHVVSGDVRCKRCGSAYKVELPLWVKYGEIRDYIARHKGTMHDRAPAKWMNPPLFSCRICERRGCVKPVISAKKRSINWLFLLLSEMLGFCNLAQLKYFCKHTNNHRTGAKDRVLYLTYLCLCKQLAGDRDEGGLFDR</sequence>
<reference evidence="3 4" key="1">
    <citation type="submission" date="2021-07" db="EMBL/GenBank/DDBJ databases">
        <title>The Aristolochia fimbriata genome: insights into angiosperm evolution, floral development and chemical biosynthesis.</title>
        <authorList>
            <person name="Jiao Y."/>
        </authorList>
    </citation>
    <scope>NUCLEOTIDE SEQUENCE [LARGE SCALE GENOMIC DNA]</scope>
    <source>
        <strain evidence="3">IBCAS-2021</strain>
        <tissue evidence="3">Leaf</tissue>
    </source>
</reference>
<dbReference type="InterPro" id="IPR055513">
    <property type="entry name" value="DUF7086"/>
</dbReference>
<gene>
    <name evidence="3" type="ORF">H6P81_001574</name>
</gene>
<dbReference type="EMBL" id="JAINDJ010000002">
    <property type="protein sequence ID" value="KAG9457066.1"/>
    <property type="molecule type" value="Genomic_DNA"/>
</dbReference>
<protein>
    <recommendedName>
        <fullName evidence="2">DUF7086 domain-containing protein</fullName>
    </recommendedName>
</protein>
<dbReference type="AlphaFoldDB" id="A0AAV7FB58"/>
<dbReference type="PANTHER" id="PTHR34272:SF1">
    <property type="entry name" value="EXPRESSED PROTEIN"/>
    <property type="match status" value="1"/>
</dbReference>
<dbReference type="Pfam" id="PF23324">
    <property type="entry name" value="DUF7086"/>
    <property type="match status" value="1"/>
</dbReference>
<evidence type="ECO:0000259" key="2">
    <source>
        <dbReference type="Pfam" id="PF23324"/>
    </source>
</evidence>
<evidence type="ECO:0000313" key="3">
    <source>
        <dbReference type="EMBL" id="KAG9457066.1"/>
    </source>
</evidence>
<dbReference type="Proteomes" id="UP000825729">
    <property type="component" value="Unassembled WGS sequence"/>
</dbReference>
<proteinExistence type="predicted"/>
<organism evidence="3 4">
    <name type="scientific">Aristolochia fimbriata</name>
    <name type="common">White veined hardy Dutchman's pipe vine</name>
    <dbReference type="NCBI Taxonomy" id="158543"/>
    <lineage>
        <taxon>Eukaryota</taxon>
        <taxon>Viridiplantae</taxon>
        <taxon>Streptophyta</taxon>
        <taxon>Embryophyta</taxon>
        <taxon>Tracheophyta</taxon>
        <taxon>Spermatophyta</taxon>
        <taxon>Magnoliopsida</taxon>
        <taxon>Magnoliidae</taxon>
        <taxon>Piperales</taxon>
        <taxon>Aristolochiaceae</taxon>
        <taxon>Aristolochia</taxon>
    </lineage>
</organism>
<feature type="domain" description="DUF7086" evidence="2">
    <location>
        <begin position="109"/>
        <end position="241"/>
    </location>
</feature>
<keyword evidence="4" id="KW-1185">Reference proteome</keyword>